<dbReference type="AlphaFoldDB" id="A0A2P7EBI8"/>
<sequence>MMLAMKQVDGWKEKLGTRLGVQLFKKVLTEDKAINMQVCLDQESDPMSGLGKHGVLNLRCNWNSHIV</sequence>
<keyword evidence="2" id="KW-1185">Reference proteome</keyword>
<protein>
    <submittedName>
        <fullName evidence="1">Uncharacterized protein</fullName>
    </submittedName>
</protein>
<evidence type="ECO:0000313" key="1">
    <source>
        <dbReference type="EMBL" id="PSI00591.1"/>
    </source>
</evidence>
<reference evidence="2" key="1">
    <citation type="submission" date="2018-03" db="EMBL/GenBank/DDBJ databases">
        <title>Ecological and genomic features of two cosmopolitan and abundant freshwater picocyanobacteria.</title>
        <authorList>
            <person name="Cabello-Yeves P.J."/>
            <person name="Picazo A."/>
            <person name="Camacho A."/>
            <person name="Callieri C."/>
            <person name="Rosselli R."/>
            <person name="Roda-Garcia J."/>
            <person name="Coutinho F.H."/>
            <person name="Rodriguez-Valera F."/>
        </authorList>
    </citation>
    <scope>NUCLEOTIDE SEQUENCE [LARGE SCALE GENOMIC DNA]</scope>
    <source>
        <strain evidence="2">Tous</strain>
    </source>
</reference>
<name>A0A2P7EBI8_9SYNE</name>
<organism evidence="1 2">
    <name type="scientific">Synechococcus lacustris str. Tous</name>
    <dbReference type="NCBI Taxonomy" id="1910958"/>
    <lineage>
        <taxon>Bacteria</taxon>
        <taxon>Bacillati</taxon>
        <taxon>Cyanobacteriota</taxon>
        <taxon>Cyanophyceae</taxon>
        <taxon>Synechococcales</taxon>
        <taxon>Synechococcaceae</taxon>
        <taxon>Synechococcus</taxon>
    </lineage>
</organism>
<gene>
    <name evidence="1" type="ORF">C7K08_12320</name>
</gene>
<accession>A0A2P7EBI8</accession>
<comment type="caution">
    <text evidence="1">The sequence shown here is derived from an EMBL/GenBank/DDBJ whole genome shotgun (WGS) entry which is preliminary data.</text>
</comment>
<dbReference type="EMBL" id="PXVC01000098">
    <property type="protein sequence ID" value="PSI00591.1"/>
    <property type="molecule type" value="Genomic_DNA"/>
</dbReference>
<evidence type="ECO:0000313" key="2">
    <source>
        <dbReference type="Proteomes" id="UP000240206"/>
    </source>
</evidence>
<dbReference type="Proteomes" id="UP000240206">
    <property type="component" value="Unassembled WGS sequence"/>
</dbReference>
<proteinExistence type="predicted"/>